<name>A0CHE8_PARTE</name>
<dbReference type="FunFam" id="3.90.550.10:FF:000504">
    <property type="entry name" value="Uncharacterized protein"/>
    <property type="match status" value="1"/>
</dbReference>
<dbReference type="InterPro" id="IPR001173">
    <property type="entry name" value="Glyco_trans_2-like"/>
</dbReference>
<dbReference type="eggNOG" id="KOG2977">
    <property type="taxonomic scope" value="Eukaryota"/>
</dbReference>
<evidence type="ECO:0000256" key="2">
    <source>
        <dbReference type="ARBA" id="ARBA00004922"/>
    </source>
</evidence>
<dbReference type="RefSeq" id="XP_001437612.1">
    <property type="nucleotide sequence ID" value="XM_001437575.1"/>
</dbReference>
<evidence type="ECO:0000313" key="16">
    <source>
        <dbReference type="Proteomes" id="UP000000600"/>
    </source>
</evidence>
<proteinExistence type="inferred from homology"/>
<comment type="subcellular location">
    <subcellularLocation>
        <location evidence="1">Endoplasmic reticulum membrane</location>
        <topology evidence="1">Single-pass membrane protein</topology>
    </subcellularLocation>
</comment>
<dbReference type="EC" id="2.4.1.117" evidence="4"/>
<sequence>MSLKKIYNQNCAIKNNKIMLLEIFLLVIFVGLLIGIRWLFTPYTNWKNQQKTVKKDDSIVIICDGKEIKYSTYKNKSDVQLSIIIPSYNEENRLGRTLEATFKHFEKYNYEIIIINDASKDKTLEVAKKYSINNKNFKIITYNRNRGKGGAVRLGMLAAAGEIQLMMDADLATDLNEYEKLQKELIKITQNGLGLVAGSRNHLVKDVVVQRKWYRNFLMHCSNFIINTICGVRLKDTQCGFKLFTKNTSAILFRVLHLERWAFDVELFMIAQKYKVPVSELPVKWEDVEGSHLNVVEASIQMARDFLLVRILYLLNIWNFKDDIGL</sequence>
<evidence type="ECO:0000313" key="15">
    <source>
        <dbReference type="EMBL" id="CAK70215.1"/>
    </source>
</evidence>
<keyword evidence="6" id="KW-0808">Transferase</keyword>
<dbReference type="OMA" id="PQPLPCW"/>
<evidence type="ECO:0000256" key="4">
    <source>
        <dbReference type="ARBA" id="ARBA00012583"/>
    </source>
</evidence>
<evidence type="ECO:0000256" key="5">
    <source>
        <dbReference type="ARBA" id="ARBA00022676"/>
    </source>
</evidence>
<gene>
    <name evidence="15" type="ORF">GSPATT00038317001</name>
</gene>
<dbReference type="InterPro" id="IPR029044">
    <property type="entry name" value="Nucleotide-diphossugar_trans"/>
</dbReference>
<evidence type="ECO:0000256" key="13">
    <source>
        <dbReference type="SAM" id="Phobius"/>
    </source>
</evidence>
<dbReference type="GO" id="GO:0004581">
    <property type="term" value="F:dolichyl-phosphate beta-glucosyltransferase activity"/>
    <property type="evidence" value="ECO:0007669"/>
    <property type="project" value="UniProtKB-EC"/>
</dbReference>
<dbReference type="AlphaFoldDB" id="A0CHE8"/>
<organism evidence="15 16">
    <name type="scientific">Paramecium tetraurelia</name>
    <dbReference type="NCBI Taxonomy" id="5888"/>
    <lineage>
        <taxon>Eukaryota</taxon>
        <taxon>Sar</taxon>
        <taxon>Alveolata</taxon>
        <taxon>Ciliophora</taxon>
        <taxon>Intramacronucleata</taxon>
        <taxon>Oligohymenophorea</taxon>
        <taxon>Peniculida</taxon>
        <taxon>Parameciidae</taxon>
        <taxon>Paramecium</taxon>
    </lineage>
</organism>
<dbReference type="SUPFAM" id="SSF53448">
    <property type="entry name" value="Nucleotide-diphospho-sugar transferases"/>
    <property type="match status" value="1"/>
</dbReference>
<evidence type="ECO:0000256" key="10">
    <source>
        <dbReference type="ARBA" id="ARBA00022989"/>
    </source>
</evidence>
<dbReference type="OrthoDB" id="3784at2759"/>
<keyword evidence="7 13" id="KW-0812">Transmembrane</keyword>
<keyword evidence="9" id="KW-0735">Signal-anchor</keyword>
<comment type="similarity">
    <text evidence="3">Belongs to the glycosyltransferase 2 family.</text>
</comment>
<protein>
    <recommendedName>
        <fullName evidence="4">dolichyl-phosphate beta-glucosyltransferase</fullName>
        <ecNumber evidence="4">2.4.1.117</ecNumber>
    </recommendedName>
</protein>
<dbReference type="EMBL" id="CT868075">
    <property type="protein sequence ID" value="CAK70215.1"/>
    <property type="molecule type" value="Genomic_DNA"/>
</dbReference>
<evidence type="ECO:0000256" key="3">
    <source>
        <dbReference type="ARBA" id="ARBA00006739"/>
    </source>
</evidence>
<evidence type="ECO:0000256" key="6">
    <source>
        <dbReference type="ARBA" id="ARBA00022679"/>
    </source>
</evidence>
<dbReference type="STRING" id="5888.A0CHE8"/>
<evidence type="ECO:0000256" key="8">
    <source>
        <dbReference type="ARBA" id="ARBA00022824"/>
    </source>
</evidence>
<dbReference type="Pfam" id="PF00535">
    <property type="entry name" value="Glycos_transf_2"/>
    <property type="match status" value="1"/>
</dbReference>
<keyword evidence="11 13" id="KW-0472">Membrane</keyword>
<comment type="pathway">
    <text evidence="2">Protein modification; protein glycosylation.</text>
</comment>
<keyword evidence="10 13" id="KW-1133">Transmembrane helix</keyword>
<evidence type="ECO:0000256" key="11">
    <source>
        <dbReference type="ARBA" id="ARBA00023136"/>
    </source>
</evidence>
<comment type="catalytic activity">
    <reaction evidence="12">
        <text>a di-trans,poly-cis-dolichyl phosphate + UDP-alpha-D-glucose = a di-trans,poly-cis-dolichyl beta-D-glucosyl phosphate + UDP</text>
        <dbReference type="Rhea" id="RHEA:15401"/>
        <dbReference type="Rhea" id="RHEA-COMP:19498"/>
        <dbReference type="Rhea" id="RHEA-COMP:19502"/>
        <dbReference type="ChEBI" id="CHEBI:57525"/>
        <dbReference type="ChEBI" id="CHEBI:57683"/>
        <dbReference type="ChEBI" id="CHEBI:58223"/>
        <dbReference type="ChEBI" id="CHEBI:58885"/>
        <dbReference type="EC" id="2.4.1.117"/>
    </reaction>
    <physiologicalReaction direction="left-to-right" evidence="12">
        <dbReference type="Rhea" id="RHEA:15402"/>
    </physiologicalReaction>
</comment>
<reference evidence="15 16" key="1">
    <citation type="journal article" date="2006" name="Nature">
        <title>Global trends of whole-genome duplications revealed by the ciliate Paramecium tetraurelia.</title>
        <authorList>
            <consortium name="Genoscope"/>
            <person name="Aury J.-M."/>
            <person name="Jaillon O."/>
            <person name="Duret L."/>
            <person name="Noel B."/>
            <person name="Jubin C."/>
            <person name="Porcel B.M."/>
            <person name="Segurens B."/>
            <person name="Daubin V."/>
            <person name="Anthouard V."/>
            <person name="Aiach N."/>
            <person name="Arnaiz O."/>
            <person name="Billaut A."/>
            <person name="Beisson J."/>
            <person name="Blanc I."/>
            <person name="Bouhouche K."/>
            <person name="Camara F."/>
            <person name="Duharcourt S."/>
            <person name="Guigo R."/>
            <person name="Gogendeau D."/>
            <person name="Katinka M."/>
            <person name="Keller A.-M."/>
            <person name="Kissmehl R."/>
            <person name="Klotz C."/>
            <person name="Koll F."/>
            <person name="Le Moue A."/>
            <person name="Lepere C."/>
            <person name="Malinsky S."/>
            <person name="Nowacki M."/>
            <person name="Nowak J.K."/>
            <person name="Plattner H."/>
            <person name="Poulain J."/>
            <person name="Ruiz F."/>
            <person name="Serrano V."/>
            <person name="Zagulski M."/>
            <person name="Dessen P."/>
            <person name="Betermier M."/>
            <person name="Weissenbach J."/>
            <person name="Scarpelli C."/>
            <person name="Schachter V."/>
            <person name="Sperling L."/>
            <person name="Meyer E."/>
            <person name="Cohen J."/>
            <person name="Wincker P."/>
        </authorList>
    </citation>
    <scope>NUCLEOTIDE SEQUENCE [LARGE SCALE GENOMIC DNA]</scope>
    <source>
        <strain evidence="15 16">Stock d4-2</strain>
    </source>
</reference>
<evidence type="ECO:0000256" key="7">
    <source>
        <dbReference type="ARBA" id="ARBA00022692"/>
    </source>
</evidence>
<evidence type="ECO:0000259" key="14">
    <source>
        <dbReference type="Pfam" id="PF00535"/>
    </source>
</evidence>
<accession>A0CHE8</accession>
<dbReference type="KEGG" id="ptm:GSPATT00038317001"/>
<feature type="domain" description="Glycosyltransferase 2-like" evidence="14">
    <location>
        <begin position="82"/>
        <end position="202"/>
    </location>
</feature>
<feature type="transmembrane region" description="Helical" evidence="13">
    <location>
        <begin position="20"/>
        <end position="40"/>
    </location>
</feature>
<keyword evidence="5" id="KW-0328">Glycosyltransferase</keyword>
<dbReference type="InterPro" id="IPR035518">
    <property type="entry name" value="DPG_synthase"/>
</dbReference>
<keyword evidence="8" id="KW-0256">Endoplasmic reticulum</keyword>
<keyword evidence="16" id="KW-1185">Reference proteome</keyword>
<evidence type="ECO:0000256" key="12">
    <source>
        <dbReference type="ARBA" id="ARBA00045097"/>
    </source>
</evidence>
<dbReference type="PANTHER" id="PTHR10859">
    <property type="entry name" value="GLYCOSYL TRANSFERASE"/>
    <property type="match status" value="1"/>
</dbReference>
<dbReference type="GO" id="GO:0005789">
    <property type="term" value="C:endoplasmic reticulum membrane"/>
    <property type="evidence" value="ECO:0000318"/>
    <property type="project" value="GO_Central"/>
</dbReference>
<dbReference type="PANTHER" id="PTHR10859:SF91">
    <property type="entry name" value="DOLICHYL-PHOSPHATE BETA-GLUCOSYLTRANSFERASE"/>
    <property type="match status" value="1"/>
</dbReference>
<evidence type="ECO:0000256" key="1">
    <source>
        <dbReference type="ARBA" id="ARBA00004389"/>
    </source>
</evidence>
<dbReference type="GO" id="GO:0006487">
    <property type="term" value="P:protein N-linked glycosylation"/>
    <property type="evidence" value="ECO:0000318"/>
    <property type="project" value="GO_Central"/>
</dbReference>
<evidence type="ECO:0000256" key="9">
    <source>
        <dbReference type="ARBA" id="ARBA00022968"/>
    </source>
</evidence>
<dbReference type="Gene3D" id="3.90.550.10">
    <property type="entry name" value="Spore Coat Polysaccharide Biosynthesis Protein SpsA, Chain A"/>
    <property type="match status" value="1"/>
</dbReference>
<dbReference type="InParanoid" id="A0CHE8"/>
<dbReference type="CDD" id="cd04188">
    <property type="entry name" value="DPG_synthase"/>
    <property type="match status" value="1"/>
</dbReference>
<dbReference type="Proteomes" id="UP000000600">
    <property type="component" value="Unassembled WGS sequence"/>
</dbReference>
<dbReference type="HOGENOM" id="CLU_033536_9_1_1"/>
<dbReference type="GeneID" id="5023397"/>